<evidence type="ECO:0000256" key="7">
    <source>
        <dbReference type="ARBA" id="ARBA00023277"/>
    </source>
</evidence>
<comment type="catalytic activity">
    <reaction evidence="1">
        <text>Hydrolysis of terminal non-reducing alpha-L-arabinofuranoside residues in alpha-L-arabinosides.</text>
        <dbReference type="EC" id="3.2.1.55"/>
    </reaction>
</comment>
<dbReference type="Gene3D" id="3.20.20.80">
    <property type="entry name" value="Glycosidases"/>
    <property type="match status" value="1"/>
</dbReference>
<dbReference type="Gene3D" id="2.60.40.1180">
    <property type="entry name" value="Golgi alpha-mannosidase II"/>
    <property type="match status" value="1"/>
</dbReference>
<comment type="caution">
    <text evidence="10">The sequence shown here is derived from an EMBL/GenBank/DDBJ whole genome shotgun (WGS) entry which is preliminary data.</text>
</comment>
<comment type="subunit">
    <text evidence="4">Homohexamer; trimer of dimers.</text>
</comment>
<keyword evidence="6" id="KW-0378">Hydrolase</keyword>
<dbReference type="SUPFAM" id="SSF51445">
    <property type="entry name" value="(Trans)glycosidases"/>
    <property type="match status" value="1"/>
</dbReference>
<reference evidence="10 11" key="1">
    <citation type="submission" date="2019-04" db="EMBL/GenBank/DDBJ databases">
        <title>Cohnella sp. nov., isolated from soil.</title>
        <authorList>
            <person name="Kim W."/>
        </authorList>
    </citation>
    <scope>NUCLEOTIDE SEQUENCE [LARGE SCALE GENOMIC DNA]</scope>
    <source>
        <strain evidence="10 11">CAU 1483</strain>
    </source>
</reference>
<dbReference type="OrthoDB" id="9758333at2"/>
<dbReference type="Pfam" id="PF06964">
    <property type="entry name" value="Alpha-L-AF_C"/>
    <property type="match status" value="1"/>
</dbReference>
<gene>
    <name evidence="10" type="ORF">E5161_10005</name>
</gene>
<dbReference type="EC" id="3.2.1.55" evidence="5"/>
<dbReference type="Proteomes" id="UP000309673">
    <property type="component" value="Unassembled WGS sequence"/>
</dbReference>
<dbReference type="SMART" id="SM00813">
    <property type="entry name" value="Alpha-L-AF_C"/>
    <property type="match status" value="1"/>
</dbReference>
<protein>
    <recommendedName>
        <fullName evidence="5">non-reducing end alpha-L-arabinofuranosidase</fullName>
        <ecNumber evidence="5">3.2.1.55</ecNumber>
    </recommendedName>
</protein>
<proteinExistence type="inferred from homology"/>
<evidence type="ECO:0000256" key="3">
    <source>
        <dbReference type="ARBA" id="ARBA00007186"/>
    </source>
</evidence>
<keyword evidence="11" id="KW-1185">Reference proteome</keyword>
<dbReference type="InterPro" id="IPR055235">
    <property type="entry name" value="ASD1_cat"/>
</dbReference>
<evidence type="ECO:0000256" key="5">
    <source>
        <dbReference type="ARBA" id="ARBA00012670"/>
    </source>
</evidence>
<evidence type="ECO:0000256" key="8">
    <source>
        <dbReference type="ARBA" id="ARBA00023295"/>
    </source>
</evidence>
<comment type="pathway">
    <text evidence="2">Glycan metabolism.</text>
</comment>
<keyword evidence="8" id="KW-0326">Glycosidase</keyword>
<comment type="similarity">
    <text evidence="3">Belongs to the glycosyl hydrolase 51 family.</text>
</comment>
<dbReference type="Pfam" id="PF22848">
    <property type="entry name" value="ASD1_dom"/>
    <property type="match status" value="1"/>
</dbReference>
<dbReference type="InterPro" id="IPR017853">
    <property type="entry name" value="GH"/>
</dbReference>
<accession>A0A4U0FG27</accession>
<dbReference type="AlphaFoldDB" id="A0A4U0FG27"/>
<evidence type="ECO:0000313" key="10">
    <source>
        <dbReference type="EMBL" id="TJY42322.1"/>
    </source>
</evidence>
<sequence>MNAKIKIDCGKPSEHTVNPYLFGHFVEDIRDHMEAMLAFPLKDMDFESEAETKTEISGSWTAFTNGRNTRYALEAPAPRHSGRAQRVRVLSDDEAYAGVAQKAALKGPIAYKVRLVARASVELRYVIVEAVDRLSEQSLGQVRIDLTSHNWLEYEAMLPVSRACVDAEVRIYVPAEHPRWIDHVSTGMLWIDHLSLLPEDNVGLVKREVVDMTRDLNAGMMRLAGNYISAYHWEHGVGPDLERPVMYNEAWGGWTSKYFGTDEFIRFCRELQVEPLICVNDGSGTPEEAAQWIEYCNGGIDTPMGARRAANGYPEPYNVRYWEIGNEVWGQWQVGTCTADRFAERCISFAQAMKAADPSIILLACGHTNQEWNRTVLDIAGEHFDYLTLHLYHGYGRFGMNRETPSEERYKAMAAYSEWTRQDIHETMARILANPKHAHVKIAITEYNTMYYPNTVRKGLPDEHTLGAAVANAANLNEMLRCSDIVQIGSFSDLVNGWLGGCIRVGDYYADQYCGKVSGWSGLPLTVYGTPTYEVMKLYANRDIRRMLPIETECGSFSVQANKPTPIGLDALPDLDVAACANEDGSVVTVFIVNRSLREVKTELNLEAFQTPGETILHEITGNSADDINSVFAPNLIGCTSRIVPIADWQKGYALRPSSIYALEIKAKHETGGRA</sequence>
<evidence type="ECO:0000256" key="2">
    <source>
        <dbReference type="ARBA" id="ARBA00004881"/>
    </source>
</evidence>
<evidence type="ECO:0000256" key="4">
    <source>
        <dbReference type="ARBA" id="ARBA00011165"/>
    </source>
</evidence>
<evidence type="ECO:0000256" key="6">
    <source>
        <dbReference type="ARBA" id="ARBA00022801"/>
    </source>
</evidence>
<dbReference type="EMBL" id="SUPK01000004">
    <property type="protein sequence ID" value="TJY42322.1"/>
    <property type="molecule type" value="Genomic_DNA"/>
</dbReference>
<dbReference type="GO" id="GO:0046373">
    <property type="term" value="P:L-arabinose metabolic process"/>
    <property type="evidence" value="ECO:0007669"/>
    <property type="project" value="InterPro"/>
</dbReference>
<dbReference type="InterPro" id="IPR013780">
    <property type="entry name" value="Glyco_hydro_b"/>
</dbReference>
<dbReference type="GO" id="GO:0046556">
    <property type="term" value="F:alpha-L-arabinofuranosidase activity"/>
    <property type="evidence" value="ECO:0007669"/>
    <property type="project" value="UniProtKB-EC"/>
</dbReference>
<evidence type="ECO:0000256" key="1">
    <source>
        <dbReference type="ARBA" id="ARBA00001462"/>
    </source>
</evidence>
<dbReference type="SUPFAM" id="SSF51011">
    <property type="entry name" value="Glycosyl hydrolase domain"/>
    <property type="match status" value="1"/>
</dbReference>
<dbReference type="InterPro" id="IPR010720">
    <property type="entry name" value="Alpha-L-AF_C"/>
</dbReference>
<name>A0A4U0FG27_9BACL</name>
<feature type="domain" description="Alpha-L-arabinofuranosidase C-terminal" evidence="9">
    <location>
        <begin position="445"/>
        <end position="659"/>
    </location>
</feature>
<evidence type="ECO:0000313" key="11">
    <source>
        <dbReference type="Proteomes" id="UP000309673"/>
    </source>
</evidence>
<keyword evidence="7" id="KW-0119">Carbohydrate metabolism</keyword>
<dbReference type="RefSeq" id="WP_136777588.1">
    <property type="nucleotide sequence ID" value="NZ_SUPK01000004.1"/>
</dbReference>
<dbReference type="GO" id="GO:0000272">
    <property type="term" value="P:polysaccharide catabolic process"/>
    <property type="evidence" value="ECO:0007669"/>
    <property type="project" value="TreeGrafter"/>
</dbReference>
<dbReference type="PANTHER" id="PTHR43576">
    <property type="entry name" value="ALPHA-L-ARABINOFURANOSIDASE C-RELATED"/>
    <property type="match status" value="1"/>
</dbReference>
<evidence type="ECO:0000259" key="9">
    <source>
        <dbReference type="SMART" id="SM00813"/>
    </source>
</evidence>
<organism evidence="10 11">
    <name type="scientific">Cohnella pontilimi</name>
    <dbReference type="NCBI Taxonomy" id="2564100"/>
    <lineage>
        <taxon>Bacteria</taxon>
        <taxon>Bacillati</taxon>
        <taxon>Bacillota</taxon>
        <taxon>Bacilli</taxon>
        <taxon>Bacillales</taxon>
        <taxon>Paenibacillaceae</taxon>
        <taxon>Cohnella</taxon>
    </lineage>
</organism>